<dbReference type="Proteomes" id="UP000431533">
    <property type="component" value="Unassembled WGS sequence"/>
</dbReference>
<keyword evidence="4" id="KW-1185">Reference proteome</keyword>
<evidence type="ECO:0000259" key="2">
    <source>
        <dbReference type="PROSITE" id="PS50090"/>
    </source>
</evidence>
<dbReference type="RefSeq" id="XP_031002287.1">
    <property type="nucleotide sequence ID" value="XM_031152352.1"/>
</dbReference>
<feature type="compositionally biased region" description="Polar residues" evidence="1">
    <location>
        <begin position="95"/>
        <end position="105"/>
    </location>
</feature>
<reference evidence="3 4" key="1">
    <citation type="submission" date="2018-05" db="EMBL/GenBank/DDBJ databases">
        <title>Genome sequencing and assembly of the regulated plant pathogen Lachnellula willkommii and related sister species for the development of diagnostic species identification markers.</title>
        <authorList>
            <person name="Giroux E."/>
            <person name="Bilodeau G."/>
        </authorList>
    </citation>
    <scope>NUCLEOTIDE SEQUENCE [LARGE SCALE GENOMIC DNA]</scope>
    <source>
        <strain evidence="3 4">CBS 185.66</strain>
    </source>
</reference>
<sequence>MMFINANPRVVSNGFGSFVPVQRTESLHQRLVEMTNNDVNAWSVFRPVASTNDNWDQHIGEFNNENLPEHFVYGGYFQEASPLAVTQPAHLPKTTPCSNSRQGHSQPRKASASLQAYHEPVLDMNYVQRPNPMLGAPYLQWGTDHGRGSFAEFSSSRCGLKDFSYQVSSQPDIAAFSPASPIAQAQRSYMETNSTMNELMDTKTCDDIAYDNLTSHGAGINQQSMIPHVEPSAVDNTVKTTWWSENARSADNQYHNTYGLFPTNDGLPRLQDTQQNQELGDVWNNGPISGNSWASRAAGAQSTISPKLLTLDAPSAPMSSSGSSQESAISRSDCSSAPSIEEDASDFSGPETLAVVEQPVPIRPPRQILPDSQPSPRRALSIPPSDNFDPAQAAKRRSSRRTSASLSRKRDHSHGNINAKFQRESRLSELASPKFNTPKKIEPKPLPEETFWAASNQSSATAQAIHHRDAKDDYLVRSKLAGMSYKDIRKQGKFTEAESTLRGRFRTLTKHKAARVRKPEWNDNDVRLLNRAVQKLTSSSDLSRNKVPWKSVAEYIANNGGSYHFGNATCRKRWDDLHGRSE</sequence>
<proteinExistence type="predicted"/>
<dbReference type="OrthoDB" id="3439209at2759"/>
<dbReference type="AlphaFoldDB" id="A0A8H8TV43"/>
<evidence type="ECO:0000313" key="4">
    <source>
        <dbReference type="Proteomes" id="UP000431533"/>
    </source>
</evidence>
<organism evidence="3 4">
    <name type="scientific">Lachnellula hyalina</name>
    <dbReference type="NCBI Taxonomy" id="1316788"/>
    <lineage>
        <taxon>Eukaryota</taxon>
        <taxon>Fungi</taxon>
        <taxon>Dikarya</taxon>
        <taxon>Ascomycota</taxon>
        <taxon>Pezizomycotina</taxon>
        <taxon>Leotiomycetes</taxon>
        <taxon>Helotiales</taxon>
        <taxon>Lachnaceae</taxon>
        <taxon>Lachnellula</taxon>
    </lineage>
</organism>
<accession>A0A8H8TV43</accession>
<dbReference type="EMBL" id="QGMH01000177">
    <property type="protein sequence ID" value="TVY23499.1"/>
    <property type="molecule type" value="Genomic_DNA"/>
</dbReference>
<dbReference type="InterPro" id="IPR001005">
    <property type="entry name" value="SANT/Myb"/>
</dbReference>
<name>A0A8H8TV43_9HELO</name>
<feature type="region of interest" description="Disordered" evidence="1">
    <location>
        <begin position="311"/>
        <end position="444"/>
    </location>
</feature>
<protein>
    <recommendedName>
        <fullName evidence="2">Myb-like domain-containing protein</fullName>
    </recommendedName>
</protein>
<feature type="region of interest" description="Disordered" evidence="1">
    <location>
        <begin position="89"/>
        <end position="110"/>
    </location>
</feature>
<evidence type="ECO:0000313" key="3">
    <source>
        <dbReference type="EMBL" id="TVY23499.1"/>
    </source>
</evidence>
<comment type="caution">
    <text evidence="3">The sequence shown here is derived from an EMBL/GenBank/DDBJ whole genome shotgun (WGS) entry which is preliminary data.</text>
</comment>
<feature type="domain" description="Myb-like" evidence="2">
    <location>
        <begin position="513"/>
        <end position="578"/>
    </location>
</feature>
<feature type="compositionally biased region" description="Low complexity" evidence="1">
    <location>
        <begin position="315"/>
        <end position="332"/>
    </location>
</feature>
<evidence type="ECO:0000256" key="1">
    <source>
        <dbReference type="SAM" id="MobiDB-lite"/>
    </source>
</evidence>
<gene>
    <name evidence="3" type="ORF">LHYA1_G007423</name>
</gene>
<dbReference type="PROSITE" id="PS50090">
    <property type="entry name" value="MYB_LIKE"/>
    <property type="match status" value="1"/>
</dbReference>
<dbReference type="GeneID" id="41987621"/>